<gene>
    <name evidence="1" type="ORF">H839_02706</name>
</gene>
<evidence type="ECO:0000313" key="1">
    <source>
        <dbReference type="EMBL" id="EZP78743.1"/>
    </source>
</evidence>
<dbReference type="AlphaFoldDB" id="A0ABC9VIZ4"/>
<reference evidence="1 2" key="1">
    <citation type="journal article" date="2014" name="Appl. Microbiol. Biotechnol.">
        <title>Transformable facultative thermophile Geobacillus stearothermophilus NUB3621 as a host strain for metabolic engineering.</title>
        <authorList>
            <person name="Blanchard K."/>
            <person name="Robic S."/>
            <person name="Matsumura I."/>
        </authorList>
    </citation>
    <scope>NUCLEOTIDE SEQUENCE [LARGE SCALE GENOMIC DNA]</scope>
    <source>
        <strain evidence="1 2">NUB3621</strain>
    </source>
</reference>
<proteinExistence type="predicted"/>
<dbReference type="InterPro" id="IPR018540">
    <property type="entry name" value="Spo0E-like"/>
</dbReference>
<dbReference type="PANTHER" id="PTHR41263">
    <property type="entry name" value="ASPARTYL-PHOSPHATE PHOSPHATASE YISI"/>
    <property type="match status" value="1"/>
</dbReference>
<dbReference type="EMBL" id="AOTZ01000002">
    <property type="protein sequence ID" value="EZP78743.1"/>
    <property type="molecule type" value="Genomic_DNA"/>
</dbReference>
<dbReference type="InterPro" id="IPR036638">
    <property type="entry name" value="HLH_DNA-bd_sf"/>
</dbReference>
<dbReference type="Gene3D" id="4.10.280.10">
    <property type="entry name" value="Helix-loop-helix DNA-binding domain"/>
    <property type="match status" value="1"/>
</dbReference>
<organism evidence="1 2">
    <name type="scientific">Parageobacillus genomosp. 1</name>
    <dbReference type="NCBI Taxonomy" id="1295642"/>
    <lineage>
        <taxon>Bacteria</taxon>
        <taxon>Bacillati</taxon>
        <taxon>Bacillota</taxon>
        <taxon>Bacilli</taxon>
        <taxon>Bacillales</taxon>
        <taxon>Anoxybacillaceae</taxon>
        <taxon>Parageobacillus</taxon>
    </lineage>
</organism>
<dbReference type="SUPFAM" id="SSF140500">
    <property type="entry name" value="BAS1536-like"/>
    <property type="match status" value="1"/>
</dbReference>
<dbReference type="InterPro" id="IPR053028">
    <property type="entry name" value="Spo0E-like_phosphatase"/>
</dbReference>
<accession>A0ABC9VIZ4</accession>
<keyword evidence="2" id="KW-1185">Reference proteome</keyword>
<evidence type="ECO:0000313" key="2">
    <source>
        <dbReference type="Proteomes" id="UP000023566"/>
    </source>
</evidence>
<dbReference type="InterPro" id="IPR037208">
    <property type="entry name" value="Spo0E-like_sf"/>
</dbReference>
<dbReference type="Proteomes" id="UP000023566">
    <property type="component" value="Chromosome"/>
</dbReference>
<name>A0ABC9VIZ4_9BACL</name>
<protein>
    <submittedName>
        <fullName evidence="1">Sporulation stage 0, Spo0E-like regulatory phosphatase</fullName>
    </submittedName>
</protein>
<comment type="caution">
    <text evidence="1">The sequence shown here is derived from an EMBL/GenBank/DDBJ whole genome shotgun (WGS) entry which is preliminary data.</text>
</comment>
<dbReference type="Pfam" id="PF09388">
    <property type="entry name" value="SpoOE-like"/>
    <property type="match status" value="1"/>
</dbReference>
<dbReference type="PANTHER" id="PTHR41263:SF1">
    <property type="entry name" value="ASPARTYL-PHOSPHATE PHOSPHATASE YISI"/>
    <property type="match status" value="1"/>
</dbReference>
<sequence length="85" mass="9849">MGQGLFSRVSIYKEREFLQNKKRLMVNAMVLVLIEEKRQQMIELALTHGFTAKETIQCSQELDELINRYLQQTVLTPLPSSPVPQ</sequence>